<keyword evidence="2" id="KW-1185">Reference proteome</keyword>
<dbReference type="PANTHER" id="PTHR40619">
    <property type="entry name" value="FUNGAL STAND N-TERMINAL GOODBYE DOMAIN-CONTAINING PROTEIN"/>
    <property type="match status" value="1"/>
</dbReference>
<evidence type="ECO:0000313" key="1">
    <source>
        <dbReference type="EMBL" id="KAF2791858.1"/>
    </source>
</evidence>
<organism evidence="1 2">
    <name type="scientific">Melanomma pulvis-pyrius CBS 109.77</name>
    <dbReference type="NCBI Taxonomy" id="1314802"/>
    <lineage>
        <taxon>Eukaryota</taxon>
        <taxon>Fungi</taxon>
        <taxon>Dikarya</taxon>
        <taxon>Ascomycota</taxon>
        <taxon>Pezizomycotina</taxon>
        <taxon>Dothideomycetes</taxon>
        <taxon>Pleosporomycetidae</taxon>
        <taxon>Pleosporales</taxon>
        <taxon>Melanommataceae</taxon>
        <taxon>Melanomma</taxon>
    </lineage>
</organism>
<dbReference type="AlphaFoldDB" id="A0A6A6X6H3"/>
<dbReference type="Proteomes" id="UP000799757">
    <property type="component" value="Unassembled WGS sequence"/>
</dbReference>
<accession>A0A6A6X6H3</accession>
<reference evidence="1" key="1">
    <citation type="journal article" date="2020" name="Stud. Mycol.">
        <title>101 Dothideomycetes genomes: a test case for predicting lifestyles and emergence of pathogens.</title>
        <authorList>
            <person name="Haridas S."/>
            <person name="Albert R."/>
            <person name="Binder M."/>
            <person name="Bloem J."/>
            <person name="Labutti K."/>
            <person name="Salamov A."/>
            <person name="Andreopoulos B."/>
            <person name="Baker S."/>
            <person name="Barry K."/>
            <person name="Bills G."/>
            <person name="Bluhm B."/>
            <person name="Cannon C."/>
            <person name="Castanera R."/>
            <person name="Culley D."/>
            <person name="Daum C."/>
            <person name="Ezra D."/>
            <person name="Gonzalez J."/>
            <person name="Henrissat B."/>
            <person name="Kuo A."/>
            <person name="Liang C."/>
            <person name="Lipzen A."/>
            <person name="Lutzoni F."/>
            <person name="Magnuson J."/>
            <person name="Mondo S."/>
            <person name="Nolan M."/>
            <person name="Ohm R."/>
            <person name="Pangilinan J."/>
            <person name="Park H.-J."/>
            <person name="Ramirez L."/>
            <person name="Alfaro M."/>
            <person name="Sun H."/>
            <person name="Tritt A."/>
            <person name="Yoshinaga Y."/>
            <person name="Zwiers L.-H."/>
            <person name="Turgeon B."/>
            <person name="Goodwin S."/>
            <person name="Spatafora J."/>
            <person name="Crous P."/>
            <person name="Grigoriev I."/>
        </authorList>
    </citation>
    <scope>NUCLEOTIDE SEQUENCE</scope>
    <source>
        <strain evidence="1">CBS 109.77</strain>
    </source>
</reference>
<protein>
    <submittedName>
        <fullName evidence="1">Uncharacterized protein</fullName>
    </submittedName>
</protein>
<dbReference type="OrthoDB" id="5419927at2759"/>
<name>A0A6A6X6H3_9PLEO</name>
<dbReference type="EMBL" id="MU001998">
    <property type="protein sequence ID" value="KAF2791858.1"/>
    <property type="molecule type" value="Genomic_DNA"/>
</dbReference>
<gene>
    <name evidence="1" type="ORF">K505DRAFT_376458</name>
</gene>
<evidence type="ECO:0000313" key="2">
    <source>
        <dbReference type="Proteomes" id="UP000799757"/>
    </source>
</evidence>
<proteinExistence type="predicted"/>
<sequence length="634" mass="72413">MSSRNNTTNVKNSGKVLTLAGRDVRLRNQNVIVKNMKQINRRTIIYNRRNSRRNIPSNPAIGFLLNRIRGRDDTSDIAYDERARRPMTISESDELTEKLNLVWVETLVVLDELEEAMEAFKKRIWGEETLEDFTASESVPPWEEVIGDVRKELKEARRIFKTGYLRQTRSQSALVSLDEDLDACTGWIKSLPSDELPYTLCTAFKLLFKAVAGNYRLDDLIFKALAKVVRMFSDAKYYTALCSQDRLTTSLEEQSATLLETFVALLIQFLQYTGKGKPTENEITQTVDKMMYRLRDMNMEAKRDGQISRPLGSKGSIEGHPLLDVLGMFMDFLNSSPYAHDQPPWANTDASSSTAQSDLLDKKAHRNIDRTGFNASDLIDRLSYNSTTTTRNIEECLSNVYIEANHMRQLSSLTQLDTFKKWLFIDPKRPTSSALLIHGNFDQVDVHSPLSYLTARIAREYSEINCVAALSYFCGLRTDKWDPRANAAGIVCDMVGQLLSHPKLAFFFDLGFIHQNCIRKIEKNDLVELCKLFLELVHQLRQERVIIFCMIDSISIYETKALREDTQRLLSTLQDMVHSYRGGRGRKGVQLVFKLLLTEATSTKYACKTFKSGDVLEMSEDFDEGNEEDLETGI</sequence>
<dbReference type="PANTHER" id="PTHR40619:SF3">
    <property type="entry name" value="FUNGAL STAND N-TERMINAL GOODBYE DOMAIN-CONTAINING PROTEIN"/>
    <property type="match status" value="1"/>
</dbReference>